<dbReference type="Proteomes" id="UP000007648">
    <property type="component" value="Unassembled WGS sequence"/>
</dbReference>
<feature type="signal peptide" evidence="1">
    <location>
        <begin position="1"/>
        <end position="33"/>
    </location>
</feature>
<evidence type="ECO:0000313" key="2">
    <source>
        <dbReference type="Ensembl" id="ENSSHAP00000027588.1"/>
    </source>
</evidence>
<protein>
    <submittedName>
        <fullName evidence="2">Uncharacterized protein</fullName>
    </submittedName>
</protein>
<keyword evidence="1" id="KW-0732">Signal</keyword>
<feature type="chain" id="PRO_5029445886" evidence="1">
    <location>
        <begin position="34"/>
        <end position="121"/>
    </location>
</feature>
<organism evidence="2 3">
    <name type="scientific">Sarcophilus harrisii</name>
    <name type="common">Tasmanian devil</name>
    <name type="synonym">Sarcophilus laniarius</name>
    <dbReference type="NCBI Taxonomy" id="9305"/>
    <lineage>
        <taxon>Eukaryota</taxon>
        <taxon>Metazoa</taxon>
        <taxon>Chordata</taxon>
        <taxon>Craniata</taxon>
        <taxon>Vertebrata</taxon>
        <taxon>Euteleostomi</taxon>
        <taxon>Mammalia</taxon>
        <taxon>Metatheria</taxon>
        <taxon>Dasyuromorphia</taxon>
        <taxon>Dasyuridae</taxon>
        <taxon>Sarcophilus</taxon>
    </lineage>
</organism>
<keyword evidence="3" id="KW-1185">Reference proteome</keyword>
<evidence type="ECO:0000313" key="3">
    <source>
        <dbReference type="Proteomes" id="UP000007648"/>
    </source>
</evidence>
<accession>A0A7N4NS03</accession>
<reference evidence="2" key="2">
    <citation type="submission" date="2025-08" db="UniProtKB">
        <authorList>
            <consortium name="Ensembl"/>
        </authorList>
    </citation>
    <scope>IDENTIFICATION</scope>
</reference>
<reference evidence="2 3" key="1">
    <citation type="journal article" date="2011" name="Proc. Natl. Acad. Sci. U.S.A.">
        <title>Genetic diversity and population structure of the endangered marsupial Sarcophilus harrisii (Tasmanian devil).</title>
        <authorList>
            <person name="Miller W."/>
            <person name="Hayes V.M."/>
            <person name="Ratan A."/>
            <person name="Petersen D.C."/>
            <person name="Wittekindt N.E."/>
            <person name="Miller J."/>
            <person name="Walenz B."/>
            <person name="Knight J."/>
            <person name="Qi J."/>
            <person name="Zhao F."/>
            <person name="Wang Q."/>
            <person name="Bedoya-Reina O.C."/>
            <person name="Katiyar N."/>
            <person name="Tomsho L.P."/>
            <person name="Kasson L.M."/>
            <person name="Hardie R.A."/>
            <person name="Woodbridge P."/>
            <person name="Tindall E.A."/>
            <person name="Bertelsen M.F."/>
            <person name="Dixon D."/>
            <person name="Pyecroft S."/>
            <person name="Helgen K.M."/>
            <person name="Lesk A.M."/>
            <person name="Pringle T.H."/>
            <person name="Patterson N."/>
            <person name="Zhang Y."/>
            <person name="Kreiss A."/>
            <person name="Woods G.M."/>
            <person name="Jones M.E."/>
            <person name="Schuster S.C."/>
        </authorList>
    </citation>
    <scope>NUCLEOTIDE SEQUENCE [LARGE SCALE GENOMIC DNA]</scope>
</reference>
<name>A0A7N4NS03_SARHA</name>
<dbReference type="Ensembl" id="ENSSHAT00000042391.1">
    <property type="protein sequence ID" value="ENSSHAP00000027588.1"/>
    <property type="gene ID" value="ENSSHAG00000031143.1"/>
</dbReference>
<proteinExistence type="predicted"/>
<dbReference type="InParanoid" id="A0A7N4NS03"/>
<sequence length="121" mass="12322">MAAAGSGGGLPRCARALLLALLLLLGAPPGGRALHTKGALPLDTITFYKVGAGTSSRRWRGGLRDLLMVGISGRGGRGLAAQAGGGDLGARARGGGPLMAQDKCGHREELPVFSLYWITCL</sequence>
<dbReference type="AlphaFoldDB" id="A0A7N4NS03"/>
<evidence type="ECO:0000256" key="1">
    <source>
        <dbReference type="SAM" id="SignalP"/>
    </source>
</evidence>
<reference evidence="2" key="3">
    <citation type="submission" date="2025-09" db="UniProtKB">
        <authorList>
            <consortium name="Ensembl"/>
        </authorList>
    </citation>
    <scope>IDENTIFICATION</scope>
</reference>